<sequence length="146" mass="16847">MTAEGVQNMFIRKLFRLPGYAPNYILLLETELDPVSAYTLEQHQNYLVKVAKLPDTRLPKIVARELIAKDLDWAKHWSLRTAKYGIPNNLATMDPSVLRSDSEHLLARYKEEKRSVAWERVEASEKFTLYRNPPFTEPTNEVGQSG</sequence>
<proteinExistence type="predicted"/>
<name>A0A146MED7_LYGHE</name>
<reference evidence="1" key="1">
    <citation type="journal article" date="2016" name="Gigascience">
        <title>De novo construction of an expanded transcriptome assembly for the western tarnished plant bug, Lygus hesperus.</title>
        <authorList>
            <person name="Tassone E.E."/>
            <person name="Geib S.M."/>
            <person name="Hall B."/>
            <person name="Fabrick J.A."/>
            <person name="Brent C.S."/>
            <person name="Hull J.J."/>
        </authorList>
    </citation>
    <scope>NUCLEOTIDE SEQUENCE</scope>
</reference>
<organism evidence="1">
    <name type="scientific">Lygus hesperus</name>
    <name type="common">Western plant bug</name>
    <dbReference type="NCBI Taxonomy" id="30085"/>
    <lineage>
        <taxon>Eukaryota</taxon>
        <taxon>Metazoa</taxon>
        <taxon>Ecdysozoa</taxon>
        <taxon>Arthropoda</taxon>
        <taxon>Hexapoda</taxon>
        <taxon>Insecta</taxon>
        <taxon>Pterygota</taxon>
        <taxon>Neoptera</taxon>
        <taxon>Paraneoptera</taxon>
        <taxon>Hemiptera</taxon>
        <taxon>Heteroptera</taxon>
        <taxon>Panheteroptera</taxon>
        <taxon>Cimicomorpha</taxon>
        <taxon>Miridae</taxon>
        <taxon>Mirini</taxon>
        <taxon>Lygus</taxon>
    </lineage>
</organism>
<dbReference type="EMBL" id="GDHC01001699">
    <property type="protein sequence ID" value="JAQ16930.1"/>
    <property type="molecule type" value="Transcribed_RNA"/>
</dbReference>
<dbReference type="AlphaFoldDB" id="A0A146MED7"/>
<evidence type="ECO:0000313" key="1">
    <source>
        <dbReference type="EMBL" id="JAQ16930.1"/>
    </source>
</evidence>
<protein>
    <submittedName>
        <fullName evidence="1">Uncharacterized protein</fullName>
    </submittedName>
</protein>
<gene>
    <name evidence="1" type="ORF">g.63459</name>
</gene>
<accession>A0A146MED7</accession>